<feature type="transmembrane region" description="Helical" evidence="2">
    <location>
        <begin position="386"/>
        <end position="407"/>
    </location>
</feature>
<dbReference type="RefSeq" id="XP_067759140.1">
    <property type="nucleotide sequence ID" value="XM_067902781.1"/>
</dbReference>
<evidence type="ECO:0000256" key="2">
    <source>
        <dbReference type="SAM" id="Phobius"/>
    </source>
</evidence>
<dbReference type="GeneID" id="94292858"/>
<keyword evidence="5" id="KW-1185">Reference proteome</keyword>
<keyword evidence="2" id="KW-0472">Membrane</keyword>
<proteinExistence type="predicted"/>
<feature type="compositionally biased region" description="Polar residues" evidence="1">
    <location>
        <begin position="26"/>
        <end position="35"/>
    </location>
</feature>
<dbReference type="InterPro" id="IPR006189">
    <property type="entry name" value="CHASE_dom"/>
</dbReference>
<accession>A0A836LJ69</accession>
<evidence type="ECO:0000256" key="1">
    <source>
        <dbReference type="SAM" id="MobiDB-lite"/>
    </source>
</evidence>
<sequence>MRDSGNTREYTPGRARAYDDGDGTLFSHTDGQGVSAQDGGASSRSSQTVVDSSTDRLYFKRSRNIALVQRRTSLKTRQSLGTGQSLPPRGFYAISVFTLVCLLIILLGILVPMIVIHNTASARYTALRENEESTVVKWASVLRNVMIDGLASARALEGYAMSSFPELHLTNNASNRSSRANLSEKQVFFSNLASVLDAKRPALAMQAICPAGVITLMYPYDKDSVGRNLLSPSDSAYQYTPTPQDTVDSGKYSIVGPRRSTIASLQGIWVIITRIPIYNSTNRTRDTFWGFVFLLVNVSGALDFIHLDTMARDNRLNYALYDNAAATRHINVIASTLPPNTTQEEYRAFIADSTTTDILSPFSTLHIAVRSRESYVSLTPANITSIVLWTLFGALLLLGIAIAAVLWCTRVYDAAAHAPKMPPFAMLTIGPRRGEELWDLAADQMVEVTERLDLLLERQMVRHRAYQIQQVHPLTTSYVTRSVATAVQMAFSIIEELHNSPIDDPLRRLLGDEGSLLMSYAVHWCTDAAVRVESLEGTYRYEGPDVVFGGRMWAFAAPGVVTASEAVVQALPCHGLSSVVVQPYQMVSGVHNKNELNSTGSATATIYVPYPLHTTVHATASVWCRSAAVQMVPLMNKDNYSDTDDAQQLPPQTLFTLLDTRLPVLAAAAAAASSNINESLSPARADGPVPITVTNSSPDGCIGTSVPLPLRVNGWFACSSATPAIEDARSSACCSLEIEKTESNPCPTLIKEQVLPRGSGMCNVDVFSATTLVLREDLAFQGDAVTRALLRPLIPRALDIALHTAFVHQFITLDIRYCDVRVLVYYFYLSYKILFRPLAAPERHNIFRRLVTAFGVPQQRILEHLAARCSIRFVQQRSKVCPASQRSCHSQPFISETEL</sequence>
<feature type="transmembrane region" description="Helical" evidence="2">
    <location>
        <begin position="91"/>
        <end position="116"/>
    </location>
</feature>
<dbReference type="Proteomes" id="UP000674318">
    <property type="component" value="Unassembled WGS sequence"/>
</dbReference>
<gene>
    <name evidence="4" type="ORF">JKF63_06833</name>
</gene>
<evidence type="ECO:0000313" key="5">
    <source>
        <dbReference type="Proteomes" id="UP000674318"/>
    </source>
</evidence>
<keyword evidence="2" id="KW-1133">Transmembrane helix</keyword>
<dbReference type="PROSITE" id="PS50839">
    <property type="entry name" value="CHASE"/>
    <property type="match status" value="1"/>
</dbReference>
<dbReference type="GO" id="GO:0003824">
    <property type="term" value="F:catalytic activity"/>
    <property type="evidence" value="ECO:0007669"/>
    <property type="project" value="UniProtKB-ARBA"/>
</dbReference>
<evidence type="ECO:0000313" key="4">
    <source>
        <dbReference type="EMBL" id="KAG5510536.1"/>
    </source>
</evidence>
<dbReference type="EMBL" id="JAFJZO010000009">
    <property type="protein sequence ID" value="KAG5510536.1"/>
    <property type="molecule type" value="Genomic_DNA"/>
</dbReference>
<dbReference type="InterPro" id="IPR029787">
    <property type="entry name" value="Nucleotide_cyclase"/>
</dbReference>
<organism evidence="4 5">
    <name type="scientific">Porcisia hertigi</name>
    <dbReference type="NCBI Taxonomy" id="2761500"/>
    <lineage>
        <taxon>Eukaryota</taxon>
        <taxon>Discoba</taxon>
        <taxon>Euglenozoa</taxon>
        <taxon>Kinetoplastea</taxon>
        <taxon>Metakinetoplastina</taxon>
        <taxon>Trypanosomatida</taxon>
        <taxon>Trypanosomatidae</taxon>
        <taxon>Leishmaniinae</taxon>
        <taxon>Porcisia</taxon>
    </lineage>
</organism>
<dbReference type="KEGG" id="phet:94292858"/>
<feature type="region of interest" description="Disordered" evidence="1">
    <location>
        <begin position="1"/>
        <end position="49"/>
    </location>
</feature>
<protein>
    <recommendedName>
        <fullName evidence="3">CHASE domain-containing protein</fullName>
    </recommendedName>
</protein>
<name>A0A836LJ69_9TRYP</name>
<dbReference type="OrthoDB" id="272956at2759"/>
<dbReference type="AlphaFoldDB" id="A0A836LJ69"/>
<feature type="domain" description="CHASE" evidence="3">
    <location>
        <begin position="213"/>
        <end position="322"/>
    </location>
</feature>
<comment type="caution">
    <text evidence="4">The sequence shown here is derived from an EMBL/GenBank/DDBJ whole genome shotgun (WGS) entry which is preliminary data.</text>
</comment>
<feature type="transmembrane region" description="Helical" evidence="2">
    <location>
        <begin position="288"/>
        <end position="307"/>
    </location>
</feature>
<reference evidence="4 5" key="1">
    <citation type="submission" date="2021-02" db="EMBL/GenBank/DDBJ databases">
        <title>Porcisia hertigi Genome sequencing and assembly.</title>
        <authorList>
            <person name="Almutairi H."/>
            <person name="Gatherer D."/>
        </authorList>
    </citation>
    <scope>NUCLEOTIDE SEQUENCE [LARGE SCALE GENOMIC DNA]</scope>
    <source>
        <strain evidence="4 5">C119</strain>
    </source>
</reference>
<keyword evidence="2" id="KW-0812">Transmembrane</keyword>
<evidence type="ECO:0000259" key="3">
    <source>
        <dbReference type="PROSITE" id="PS50839"/>
    </source>
</evidence>
<dbReference type="SUPFAM" id="SSF55073">
    <property type="entry name" value="Nucleotide cyclase"/>
    <property type="match status" value="1"/>
</dbReference>